<accession>A0A2N4UPX7</accession>
<proteinExistence type="predicted"/>
<dbReference type="AlphaFoldDB" id="A0A2N4UPX7"/>
<organism evidence="1 2">
    <name type="scientific">Photobacterium carnosum</name>
    <dbReference type="NCBI Taxonomy" id="2023717"/>
    <lineage>
        <taxon>Bacteria</taxon>
        <taxon>Pseudomonadati</taxon>
        <taxon>Pseudomonadota</taxon>
        <taxon>Gammaproteobacteria</taxon>
        <taxon>Vibrionales</taxon>
        <taxon>Vibrionaceae</taxon>
        <taxon>Photobacterium</taxon>
    </lineage>
</organism>
<reference evidence="1 2" key="1">
    <citation type="journal article" date="2018" name="Syst. Appl. Microbiol.">
        <title>Photobacterium carnosum sp. nov., isolated from spoiled modified atmosphere packaged poultry meat.</title>
        <authorList>
            <person name="Hilgarth M."/>
            <person name="Fuertes S."/>
            <person name="Ehrmann M."/>
            <person name="Vogel R.F."/>
        </authorList>
    </citation>
    <scope>NUCLEOTIDE SEQUENCE [LARGE SCALE GENOMIC DNA]</scope>
    <source>
        <strain evidence="1 2">TMW 2.2021</strain>
    </source>
</reference>
<dbReference type="EMBL" id="NPIB01000020">
    <property type="protein sequence ID" value="PLC57080.1"/>
    <property type="molecule type" value="Genomic_DNA"/>
</dbReference>
<keyword evidence="2" id="KW-1185">Reference proteome</keyword>
<gene>
    <name evidence="1" type="ORF">CIK00_14955</name>
</gene>
<dbReference type="Proteomes" id="UP000234420">
    <property type="component" value="Unassembled WGS sequence"/>
</dbReference>
<protein>
    <submittedName>
        <fullName evidence="1">Uncharacterized protein</fullName>
    </submittedName>
</protein>
<comment type="caution">
    <text evidence="1">The sequence shown here is derived from an EMBL/GenBank/DDBJ whole genome shotgun (WGS) entry which is preliminary data.</text>
</comment>
<dbReference type="RefSeq" id="WP_065208251.1">
    <property type="nucleotide sequence ID" value="NZ_JABJXE010000015.1"/>
</dbReference>
<evidence type="ECO:0000313" key="1">
    <source>
        <dbReference type="EMBL" id="PLC57080.1"/>
    </source>
</evidence>
<evidence type="ECO:0000313" key="2">
    <source>
        <dbReference type="Proteomes" id="UP000234420"/>
    </source>
</evidence>
<name>A0A2N4UPX7_9GAMM</name>
<sequence length="315" mass="36057">MKTLTTIVNNLCDLEMVAKPDIDSVQSKARLYAFRFNTASGIDAAKAILKRDFKSECSNILNLAFIEFAFTYMSLCTEQYFNIGYYYNDFDKRTLNLSATGFVTSARKRDYGTSNSILCNARSISTRSYKYLRNVCQGKQKGDLSHRLKTFVSYIQKASRPAEYVYWSFLRQNQFDAGVSQLTTSFLFEIVNNKNNIFTEAVQHHIDTVLLSQLNEVDISSYERDCINNNTAALFVAIESVLLDSRDLPTVDKETMLSDEWLVNYIAVTDKTVQPNYANLKSINCIRHQASEWFKSMSPCQCATLLRDISVMYSR</sequence>